<gene>
    <name evidence="1" type="ORF">WMQ36_21115</name>
</gene>
<sequence>MKKIIKKHLLVCNCIAVVSAVLMGIQGCRQDREPEIEVALWNLDVYEDYTKQVQDLVPDVRIKWVKGQRDLGYYRQLAETGNIPDIITVRKFSLKDSLNLDPYLMDLTKTEAASAYYDIYLENYKTLDGKVFWVPMSGTVDGIVANKRLFDKYGIPVPKDFDSFLSACEAFDKHGITGYSLDLHQDYNALHLLQGMGIEELSSVDGIIWRRDYEDGTINQLDTKVWLPAFKKLERLNMSNILDQDTMYSDDLLCYDKFMDGTQAMVNISSESFSKILPGQDLEILPYFGREQDFLLTYPTFNVAVSKGVEENSRKKEAAWKVLMAMTSSQAQEVLNEHTDGLISYKRDITFEYSGAMSMVQKYLETNRTYLRLGSEEFFGISTKTLDGMLENHLSAERALDLMNTYLSHPE</sequence>
<dbReference type="PROSITE" id="PS51257">
    <property type="entry name" value="PROKAR_LIPOPROTEIN"/>
    <property type="match status" value="1"/>
</dbReference>
<protein>
    <submittedName>
        <fullName evidence="1">ABC transporter substrate-binding protein</fullName>
    </submittedName>
</protein>
<dbReference type="InterPro" id="IPR006059">
    <property type="entry name" value="SBP"/>
</dbReference>
<organism evidence="1 2">
    <name type="scientific">Enterocloster hominis</name>
    <name type="common">ex Hitch et al. 2024</name>
    <dbReference type="NCBI Taxonomy" id="1917870"/>
    <lineage>
        <taxon>Bacteria</taxon>
        <taxon>Bacillati</taxon>
        <taxon>Bacillota</taxon>
        <taxon>Clostridia</taxon>
        <taxon>Lachnospirales</taxon>
        <taxon>Lachnospiraceae</taxon>
        <taxon>Enterocloster</taxon>
    </lineage>
</organism>
<dbReference type="EMBL" id="JBBMFM010000107">
    <property type="protein sequence ID" value="MEQ2427472.1"/>
    <property type="molecule type" value="Genomic_DNA"/>
</dbReference>
<name>A0ABV1DAT2_9FIRM</name>
<dbReference type="Proteomes" id="UP001454086">
    <property type="component" value="Unassembled WGS sequence"/>
</dbReference>
<reference evidence="1 2" key="1">
    <citation type="submission" date="2024-03" db="EMBL/GenBank/DDBJ databases">
        <title>Human intestinal bacterial collection.</title>
        <authorList>
            <person name="Pauvert C."/>
            <person name="Hitch T.C.A."/>
            <person name="Clavel T."/>
        </authorList>
    </citation>
    <scope>NUCLEOTIDE SEQUENCE [LARGE SCALE GENOMIC DNA]</scope>
    <source>
        <strain evidence="1 2">CLA-SR-H021</strain>
    </source>
</reference>
<evidence type="ECO:0000313" key="1">
    <source>
        <dbReference type="EMBL" id="MEQ2427472.1"/>
    </source>
</evidence>
<accession>A0ABV1DAT2</accession>
<dbReference type="Pfam" id="PF13416">
    <property type="entry name" value="SBP_bac_8"/>
    <property type="match status" value="1"/>
</dbReference>
<comment type="caution">
    <text evidence="1">The sequence shown here is derived from an EMBL/GenBank/DDBJ whole genome shotgun (WGS) entry which is preliminary data.</text>
</comment>
<keyword evidence="2" id="KW-1185">Reference proteome</keyword>
<dbReference type="InterPro" id="IPR050490">
    <property type="entry name" value="Bact_solute-bd_prot1"/>
</dbReference>
<dbReference type="SUPFAM" id="SSF53850">
    <property type="entry name" value="Periplasmic binding protein-like II"/>
    <property type="match status" value="1"/>
</dbReference>
<dbReference type="RefSeq" id="WP_008719872.1">
    <property type="nucleotide sequence ID" value="NZ_JAJFDX010000003.1"/>
</dbReference>
<proteinExistence type="predicted"/>
<dbReference type="PANTHER" id="PTHR43649">
    <property type="entry name" value="ARABINOSE-BINDING PROTEIN-RELATED"/>
    <property type="match status" value="1"/>
</dbReference>
<dbReference type="Gene3D" id="3.40.190.10">
    <property type="entry name" value="Periplasmic binding protein-like II"/>
    <property type="match status" value="2"/>
</dbReference>
<dbReference type="PANTHER" id="PTHR43649:SF12">
    <property type="entry name" value="DIACETYLCHITOBIOSE BINDING PROTEIN DASA"/>
    <property type="match status" value="1"/>
</dbReference>
<evidence type="ECO:0000313" key="2">
    <source>
        <dbReference type="Proteomes" id="UP001454086"/>
    </source>
</evidence>